<evidence type="ECO:0000256" key="5">
    <source>
        <dbReference type="ARBA" id="ARBA00022927"/>
    </source>
</evidence>
<dbReference type="Gene3D" id="1.20.5.3310">
    <property type="match status" value="1"/>
</dbReference>
<dbReference type="InterPro" id="IPR003369">
    <property type="entry name" value="TatA/B/E"/>
</dbReference>
<evidence type="ECO:0008006" key="12">
    <source>
        <dbReference type="Google" id="ProtNLM"/>
    </source>
</evidence>
<keyword evidence="3" id="KW-1003">Cell membrane</keyword>
<proteinExistence type="inferred from homology"/>
<dbReference type="PANTHER" id="PTHR42982:SF1">
    <property type="entry name" value="SEC-INDEPENDENT PROTEIN TRANSLOCASE PROTEIN TATA"/>
    <property type="match status" value="1"/>
</dbReference>
<keyword evidence="6 10" id="KW-1133">Transmembrane helix</keyword>
<reference evidence="11" key="1">
    <citation type="submission" date="2018-05" db="EMBL/GenBank/DDBJ databases">
        <authorList>
            <person name="Lanie J.A."/>
            <person name="Ng W.-L."/>
            <person name="Kazmierczak K.M."/>
            <person name="Andrzejewski T.M."/>
            <person name="Davidsen T.M."/>
            <person name="Wayne K.J."/>
            <person name="Tettelin H."/>
            <person name="Glass J.I."/>
            <person name="Rusch D."/>
            <person name="Podicherti R."/>
            <person name="Tsui H.-C.T."/>
            <person name="Winkler M.E."/>
        </authorList>
    </citation>
    <scope>NUCLEOTIDE SEQUENCE</scope>
</reference>
<keyword evidence="4 10" id="KW-0812">Transmembrane</keyword>
<dbReference type="NCBIfam" id="TIGR01411">
    <property type="entry name" value="tatAE"/>
    <property type="match status" value="1"/>
</dbReference>
<evidence type="ECO:0000256" key="8">
    <source>
        <dbReference type="ARBA" id="ARBA00023136"/>
    </source>
</evidence>
<evidence type="ECO:0000256" key="7">
    <source>
        <dbReference type="ARBA" id="ARBA00023010"/>
    </source>
</evidence>
<dbReference type="AlphaFoldDB" id="A0A382SG93"/>
<dbReference type="HAMAP" id="MF_00236">
    <property type="entry name" value="TatA_E"/>
    <property type="match status" value="1"/>
</dbReference>
<organism evidence="11">
    <name type="scientific">marine metagenome</name>
    <dbReference type="NCBI Taxonomy" id="408172"/>
    <lineage>
        <taxon>unclassified sequences</taxon>
        <taxon>metagenomes</taxon>
        <taxon>ecological metagenomes</taxon>
    </lineage>
</organism>
<evidence type="ECO:0000256" key="3">
    <source>
        <dbReference type="ARBA" id="ARBA00022475"/>
    </source>
</evidence>
<keyword evidence="7" id="KW-0811">Translocation</keyword>
<dbReference type="GO" id="GO:0005886">
    <property type="term" value="C:plasma membrane"/>
    <property type="evidence" value="ECO:0007669"/>
    <property type="project" value="UniProtKB-SubCell"/>
</dbReference>
<evidence type="ECO:0000256" key="2">
    <source>
        <dbReference type="ARBA" id="ARBA00022448"/>
    </source>
</evidence>
<dbReference type="PRINTS" id="PR01506">
    <property type="entry name" value="TATBPROTEIN"/>
</dbReference>
<evidence type="ECO:0000313" key="11">
    <source>
        <dbReference type="EMBL" id="SVD08934.1"/>
    </source>
</evidence>
<accession>A0A382SG93</accession>
<dbReference type="Pfam" id="PF02416">
    <property type="entry name" value="TatA_B_E"/>
    <property type="match status" value="1"/>
</dbReference>
<feature type="transmembrane region" description="Helical" evidence="10">
    <location>
        <begin position="6"/>
        <end position="29"/>
    </location>
</feature>
<keyword evidence="5" id="KW-0653">Protein transport</keyword>
<dbReference type="PANTHER" id="PTHR42982">
    <property type="entry name" value="SEC-INDEPENDENT PROTEIN TRANSLOCASE PROTEIN TATA"/>
    <property type="match status" value="1"/>
</dbReference>
<dbReference type="InterPro" id="IPR006312">
    <property type="entry name" value="TatA/E"/>
</dbReference>
<feature type="region of interest" description="Disordered" evidence="9">
    <location>
        <begin position="56"/>
        <end position="79"/>
    </location>
</feature>
<evidence type="ECO:0000256" key="10">
    <source>
        <dbReference type="SAM" id="Phobius"/>
    </source>
</evidence>
<protein>
    <recommendedName>
        <fullName evidence="12">Sec-independent protein translocase protein TatA</fullName>
    </recommendedName>
</protein>
<dbReference type="GO" id="GO:0043953">
    <property type="term" value="P:protein transport by the Tat complex"/>
    <property type="evidence" value="ECO:0007669"/>
    <property type="project" value="InterPro"/>
</dbReference>
<evidence type="ECO:0000256" key="6">
    <source>
        <dbReference type="ARBA" id="ARBA00022989"/>
    </source>
</evidence>
<dbReference type="EMBL" id="UINC01128895">
    <property type="protein sequence ID" value="SVD08934.1"/>
    <property type="molecule type" value="Genomic_DNA"/>
</dbReference>
<sequence>MDNYRVINAFFNVGTPEILIIVLIVLLLFGAKRLPELAKGLGQGIREFKGAIDGAKKDIEGSNENEKPESKENSSSENK</sequence>
<name>A0A382SG93_9ZZZZ</name>
<evidence type="ECO:0000256" key="4">
    <source>
        <dbReference type="ARBA" id="ARBA00022692"/>
    </source>
</evidence>
<comment type="subcellular location">
    <subcellularLocation>
        <location evidence="1">Cell membrane</location>
        <topology evidence="1">Single-pass membrane protein</topology>
    </subcellularLocation>
</comment>
<keyword evidence="8 10" id="KW-0472">Membrane</keyword>
<evidence type="ECO:0000256" key="9">
    <source>
        <dbReference type="SAM" id="MobiDB-lite"/>
    </source>
</evidence>
<keyword evidence="2" id="KW-0813">Transport</keyword>
<evidence type="ECO:0000256" key="1">
    <source>
        <dbReference type="ARBA" id="ARBA00004162"/>
    </source>
</evidence>
<gene>
    <name evidence="11" type="ORF">METZ01_LOCUS361788</name>
</gene>